<organism evidence="1 2">
    <name type="scientific">Exophiala dermatitidis (strain ATCC 34100 / CBS 525.76 / NIH/UT8656)</name>
    <name type="common">Black yeast</name>
    <name type="synonym">Wangiella dermatitidis</name>
    <dbReference type="NCBI Taxonomy" id="858893"/>
    <lineage>
        <taxon>Eukaryota</taxon>
        <taxon>Fungi</taxon>
        <taxon>Dikarya</taxon>
        <taxon>Ascomycota</taxon>
        <taxon>Pezizomycotina</taxon>
        <taxon>Eurotiomycetes</taxon>
        <taxon>Chaetothyriomycetidae</taxon>
        <taxon>Chaetothyriales</taxon>
        <taxon>Herpotrichiellaceae</taxon>
        <taxon>Exophiala</taxon>
    </lineage>
</organism>
<name>H6C173_EXODN</name>
<gene>
    <name evidence="1" type="ORF">HMPREF1120_05397</name>
</gene>
<dbReference type="GeneID" id="20310036"/>
<protein>
    <submittedName>
        <fullName evidence="1">Uncharacterized protein</fullName>
    </submittedName>
</protein>
<dbReference type="InParanoid" id="H6C173"/>
<reference evidence="1" key="1">
    <citation type="submission" date="2011-07" db="EMBL/GenBank/DDBJ databases">
        <title>The Genome Sequence of Exophiala (Wangiella) dermatitidis NIH/UT8656.</title>
        <authorList>
            <consortium name="The Broad Institute Genome Sequencing Platform"/>
            <person name="Cuomo C."/>
            <person name="Wang Z."/>
            <person name="Hunicke-Smith S."/>
            <person name="Szanislo P.J."/>
            <person name="Earl A."/>
            <person name="Young S.K."/>
            <person name="Zeng Q."/>
            <person name="Gargeya S."/>
            <person name="Fitzgerald M."/>
            <person name="Haas B."/>
            <person name="Abouelleil A."/>
            <person name="Alvarado L."/>
            <person name="Arachchi H.M."/>
            <person name="Berlin A."/>
            <person name="Brown A."/>
            <person name="Chapman S.B."/>
            <person name="Chen Z."/>
            <person name="Dunbar C."/>
            <person name="Freedman E."/>
            <person name="Gearin G."/>
            <person name="Gellesch M."/>
            <person name="Goldberg J."/>
            <person name="Griggs A."/>
            <person name="Gujja S."/>
            <person name="Heiman D."/>
            <person name="Howarth C."/>
            <person name="Larson L."/>
            <person name="Lui A."/>
            <person name="MacDonald P.J.P."/>
            <person name="Montmayeur A."/>
            <person name="Murphy C."/>
            <person name="Neiman D."/>
            <person name="Pearson M."/>
            <person name="Priest M."/>
            <person name="Roberts A."/>
            <person name="Saif S."/>
            <person name="Shea T."/>
            <person name="Shenoy N."/>
            <person name="Sisk P."/>
            <person name="Stolte C."/>
            <person name="Sykes S."/>
            <person name="Wortman J."/>
            <person name="Nusbaum C."/>
            <person name="Birren B."/>
        </authorList>
    </citation>
    <scope>NUCLEOTIDE SEQUENCE</scope>
    <source>
        <strain evidence="1">NIH/UT8656</strain>
    </source>
</reference>
<evidence type="ECO:0000313" key="1">
    <source>
        <dbReference type="EMBL" id="EHY57356.1"/>
    </source>
</evidence>
<evidence type="ECO:0000313" key="2">
    <source>
        <dbReference type="Proteomes" id="UP000007304"/>
    </source>
</evidence>
<proteinExistence type="predicted"/>
<dbReference type="RefSeq" id="XP_009157817.1">
    <property type="nucleotide sequence ID" value="XM_009159569.1"/>
</dbReference>
<dbReference type="VEuPathDB" id="FungiDB:HMPREF1120_05397"/>
<sequence>MARGRSGQNNCGSERTRTLSGAETYSDLSIPCPGHPGTLACLRRSILTGTTRYARDEDALTWKHAGLGFEENKVRSCQFQHRPVAVVMMESNALSLRTWSLPPAASLIRRLKTVSSSARSQASLCIGCLSLSGFTPASLLRTLTTPKLAHPQIPQTICTKRSFCFCPPCQ</sequence>
<keyword evidence="2" id="KW-1185">Reference proteome</keyword>
<dbReference type="EMBL" id="JH226133">
    <property type="protein sequence ID" value="EHY57356.1"/>
    <property type="molecule type" value="Genomic_DNA"/>
</dbReference>
<dbReference type="AlphaFoldDB" id="H6C173"/>
<dbReference type="HOGENOM" id="CLU_1570670_0_0_1"/>
<accession>H6C173</accession>
<dbReference type="Proteomes" id="UP000007304">
    <property type="component" value="Unassembled WGS sequence"/>
</dbReference>